<dbReference type="CDD" id="cd11855">
    <property type="entry name" value="SH3_Sho1p"/>
    <property type="match status" value="1"/>
</dbReference>
<evidence type="ECO:0000256" key="5">
    <source>
        <dbReference type="ARBA" id="ARBA00022692"/>
    </source>
</evidence>
<dbReference type="SUPFAM" id="SSF50044">
    <property type="entry name" value="SH3-domain"/>
    <property type="match status" value="1"/>
</dbReference>
<dbReference type="Pfam" id="PF00018">
    <property type="entry name" value="SH3_1"/>
    <property type="match status" value="1"/>
</dbReference>
<feature type="transmembrane region" description="Helical" evidence="11">
    <location>
        <begin position="12"/>
        <end position="33"/>
    </location>
</feature>
<dbReference type="Gene3D" id="2.30.30.40">
    <property type="entry name" value="SH3 Domains"/>
    <property type="match status" value="1"/>
</dbReference>
<dbReference type="InterPro" id="IPR035522">
    <property type="entry name" value="Sho1_SH3"/>
</dbReference>
<evidence type="ECO:0000313" key="13">
    <source>
        <dbReference type="EMBL" id="KAJ7352069.1"/>
    </source>
</evidence>
<comment type="similarity">
    <text evidence="2">Belongs to the SHO1 family.</text>
</comment>
<feature type="transmembrane region" description="Helical" evidence="11">
    <location>
        <begin position="74"/>
        <end position="91"/>
    </location>
</feature>
<evidence type="ECO:0000256" key="10">
    <source>
        <dbReference type="SAM" id="MobiDB-lite"/>
    </source>
</evidence>
<evidence type="ECO:0000259" key="12">
    <source>
        <dbReference type="PROSITE" id="PS50002"/>
    </source>
</evidence>
<dbReference type="EMBL" id="JARIHO010000012">
    <property type="protein sequence ID" value="KAJ7352069.1"/>
    <property type="molecule type" value="Genomic_DNA"/>
</dbReference>
<gene>
    <name evidence="13" type="ORF">DFH08DRAFT_913141</name>
</gene>
<feature type="domain" description="SH3" evidence="12">
    <location>
        <begin position="249"/>
        <end position="308"/>
    </location>
</feature>
<keyword evidence="3 9" id="KW-0728">SH3 domain</keyword>
<keyword evidence="4" id="KW-1003">Cell membrane</keyword>
<dbReference type="GO" id="GO:0005886">
    <property type="term" value="C:plasma membrane"/>
    <property type="evidence" value="ECO:0007669"/>
    <property type="project" value="UniProtKB-SubCell"/>
</dbReference>
<keyword evidence="7" id="KW-0346">Stress response</keyword>
<organism evidence="13 14">
    <name type="scientific">Mycena albidolilacea</name>
    <dbReference type="NCBI Taxonomy" id="1033008"/>
    <lineage>
        <taxon>Eukaryota</taxon>
        <taxon>Fungi</taxon>
        <taxon>Dikarya</taxon>
        <taxon>Basidiomycota</taxon>
        <taxon>Agaricomycotina</taxon>
        <taxon>Agaricomycetes</taxon>
        <taxon>Agaricomycetidae</taxon>
        <taxon>Agaricales</taxon>
        <taxon>Marasmiineae</taxon>
        <taxon>Mycenaceae</taxon>
        <taxon>Mycena</taxon>
    </lineage>
</organism>
<evidence type="ECO:0000256" key="2">
    <source>
        <dbReference type="ARBA" id="ARBA00009739"/>
    </source>
</evidence>
<evidence type="ECO:0000256" key="7">
    <source>
        <dbReference type="ARBA" id="ARBA00023016"/>
    </source>
</evidence>
<evidence type="ECO:0000256" key="8">
    <source>
        <dbReference type="ARBA" id="ARBA00023136"/>
    </source>
</evidence>
<evidence type="ECO:0000256" key="11">
    <source>
        <dbReference type="SAM" id="Phobius"/>
    </source>
</evidence>
<dbReference type="PROSITE" id="PS50002">
    <property type="entry name" value="SH3"/>
    <property type="match status" value="1"/>
</dbReference>
<keyword evidence="6 11" id="KW-1133">Transmembrane helix</keyword>
<comment type="caution">
    <text evidence="13">The sequence shown here is derived from an EMBL/GenBank/DDBJ whole genome shotgun (WGS) entry which is preliminary data.</text>
</comment>
<accession>A0AAD7A8H0</accession>
<reference evidence="13" key="1">
    <citation type="submission" date="2023-03" db="EMBL/GenBank/DDBJ databases">
        <title>Massive genome expansion in bonnet fungi (Mycena s.s.) driven by repeated elements and novel gene families across ecological guilds.</title>
        <authorList>
            <consortium name="Lawrence Berkeley National Laboratory"/>
            <person name="Harder C.B."/>
            <person name="Miyauchi S."/>
            <person name="Viragh M."/>
            <person name="Kuo A."/>
            <person name="Thoen E."/>
            <person name="Andreopoulos B."/>
            <person name="Lu D."/>
            <person name="Skrede I."/>
            <person name="Drula E."/>
            <person name="Henrissat B."/>
            <person name="Morin E."/>
            <person name="Kohler A."/>
            <person name="Barry K."/>
            <person name="LaButti K."/>
            <person name="Morin E."/>
            <person name="Salamov A."/>
            <person name="Lipzen A."/>
            <person name="Mereny Z."/>
            <person name="Hegedus B."/>
            <person name="Baldrian P."/>
            <person name="Stursova M."/>
            <person name="Weitz H."/>
            <person name="Taylor A."/>
            <person name="Grigoriev I.V."/>
            <person name="Nagy L.G."/>
            <person name="Martin F."/>
            <person name="Kauserud H."/>
        </authorList>
    </citation>
    <scope>NUCLEOTIDE SEQUENCE</scope>
    <source>
        <strain evidence="13">CBHHK002</strain>
    </source>
</reference>
<evidence type="ECO:0000256" key="6">
    <source>
        <dbReference type="ARBA" id="ARBA00022989"/>
    </source>
</evidence>
<keyword evidence="14" id="KW-1185">Reference proteome</keyword>
<evidence type="ECO:0000256" key="1">
    <source>
        <dbReference type="ARBA" id="ARBA00004651"/>
    </source>
</evidence>
<dbReference type="InterPro" id="IPR001452">
    <property type="entry name" value="SH3_domain"/>
</dbReference>
<sequence>MSSRLDFSPFRTHYFFLATTTVAALGWLLAFIFQAIATAQFGHRVVGTLWFAILLQAALNVGVIFVVATDSVQMARLQIAVFSGMATLYAVRGTDLGVFSSETALRPMGAGYMVLAIIDILWVLYFTSEADSLALHLINRLGTGGLAPPTRRKRSRPVSASTTASKPNYALGGGLHYGVRAAGGTASHASPTGGSRPPSTDSRTARRAQRASTPDTLEVRYATWGGGHSVISSTEPAESEERDDDTEEETILRARALHSYKGSPDDPTELSFQKGEVLEIEDQAGKWWQAKKADGTAGRCIIDVVPRI</sequence>
<protein>
    <recommendedName>
        <fullName evidence="12">SH3 domain-containing protein</fullName>
    </recommendedName>
</protein>
<feature type="compositionally biased region" description="Acidic residues" evidence="10">
    <location>
        <begin position="237"/>
        <end position="248"/>
    </location>
</feature>
<feature type="transmembrane region" description="Helical" evidence="11">
    <location>
        <begin position="45"/>
        <end position="68"/>
    </location>
</feature>
<comment type="subcellular location">
    <subcellularLocation>
        <location evidence="1">Cell membrane</location>
        <topology evidence="1">Multi-pass membrane protein</topology>
    </subcellularLocation>
</comment>
<evidence type="ECO:0000256" key="9">
    <source>
        <dbReference type="PROSITE-ProRule" id="PRU00192"/>
    </source>
</evidence>
<dbReference type="AlphaFoldDB" id="A0AAD7A8H0"/>
<name>A0AAD7A8H0_9AGAR</name>
<proteinExistence type="inferred from homology"/>
<feature type="region of interest" description="Disordered" evidence="10">
    <location>
        <begin position="146"/>
        <end position="248"/>
    </location>
</feature>
<dbReference type="InterPro" id="IPR036028">
    <property type="entry name" value="SH3-like_dom_sf"/>
</dbReference>
<keyword evidence="5 11" id="KW-0812">Transmembrane</keyword>
<keyword evidence="8 11" id="KW-0472">Membrane</keyword>
<feature type="transmembrane region" description="Helical" evidence="11">
    <location>
        <begin position="103"/>
        <end position="125"/>
    </location>
</feature>
<dbReference type="Proteomes" id="UP001218218">
    <property type="component" value="Unassembled WGS sequence"/>
</dbReference>
<evidence type="ECO:0000256" key="4">
    <source>
        <dbReference type="ARBA" id="ARBA00022475"/>
    </source>
</evidence>
<evidence type="ECO:0000313" key="14">
    <source>
        <dbReference type="Proteomes" id="UP001218218"/>
    </source>
</evidence>
<evidence type="ECO:0000256" key="3">
    <source>
        <dbReference type="ARBA" id="ARBA00022443"/>
    </source>
</evidence>